<dbReference type="Proteomes" id="UP001501302">
    <property type="component" value="Unassembled WGS sequence"/>
</dbReference>
<reference evidence="3" key="1">
    <citation type="journal article" date="2019" name="Int. J. Syst. Evol. Microbiol.">
        <title>The Global Catalogue of Microorganisms (GCM) 10K type strain sequencing project: providing services to taxonomists for standard genome sequencing and annotation.</title>
        <authorList>
            <consortium name="The Broad Institute Genomics Platform"/>
            <consortium name="The Broad Institute Genome Sequencing Center for Infectious Disease"/>
            <person name="Wu L."/>
            <person name="Ma J."/>
        </authorList>
    </citation>
    <scope>NUCLEOTIDE SEQUENCE [LARGE SCALE GENOMIC DNA]</scope>
    <source>
        <strain evidence="3">JCM 18285</strain>
    </source>
</reference>
<evidence type="ECO:0000256" key="1">
    <source>
        <dbReference type="SAM" id="Phobius"/>
    </source>
</evidence>
<name>A0ABP9G8Z8_9FLAO</name>
<proteinExistence type="predicted"/>
<evidence type="ECO:0000313" key="2">
    <source>
        <dbReference type="EMBL" id="GAA4933478.1"/>
    </source>
</evidence>
<dbReference type="RefSeq" id="WP_345189687.1">
    <property type="nucleotide sequence ID" value="NZ_BAABJJ010000002.1"/>
</dbReference>
<keyword evidence="1" id="KW-0472">Membrane</keyword>
<gene>
    <name evidence="2" type="ORF">GCM10023314_02430</name>
</gene>
<dbReference type="EMBL" id="BAABJJ010000002">
    <property type="protein sequence ID" value="GAA4933478.1"/>
    <property type="molecule type" value="Genomic_DNA"/>
</dbReference>
<comment type="caution">
    <text evidence="2">The sequence shown here is derived from an EMBL/GenBank/DDBJ whole genome shotgun (WGS) entry which is preliminary data.</text>
</comment>
<accession>A0ABP9G8Z8</accession>
<protein>
    <submittedName>
        <fullName evidence="2">Uncharacterized protein</fullName>
    </submittedName>
</protein>
<feature type="transmembrane region" description="Helical" evidence="1">
    <location>
        <begin position="81"/>
        <end position="100"/>
    </location>
</feature>
<sequence length="167" mass="19368">MKNKNLHNIKSAGFKTPKDYFESFDDKIFSKLNKENHLESIKKTGFKVPDDYFESLDEHILDNNLSEKETKVIQLFCKRNLVYISSIAAAILLLFNLSIFENTPSFNTLDIETVENYILDENISSYEIAALLSDEHEENIIIDYSIDEDNIEEYLLNNADIEALMIE</sequence>
<keyword evidence="3" id="KW-1185">Reference proteome</keyword>
<organism evidence="2 3">
    <name type="scientific">Algibacter agarivorans</name>
    <dbReference type="NCBI Taxonomy" id="1109741"/>
    <lineage>
        <taxon>Bacteria</taxon>
        <taxon>Pseudomonadati</taxon>
        <taxon>Bacteroidota</taxon>
        <taxon>Flavobacteriia</taxon>
        <taxon>Flavobacteriales</taxon>
        <taxon>Flavobacteriaceae</taxon>
        <taxon>Algibacter</taxon>
    </lineage>
</organism>
<keyword evidence="1" id="KW-0812">Transmembrane</keyword>
<evidence type="ECO:0000313" key="3">
    <source>
        <dbReference type="Proteomes" id="UP001501302"/>
    </source>
</evidence>
<keyword evidence="1" id="KW-1133">Transmembrane helix</keyword>